<sequence>MPSGRNWVVFVYINLAFVILISSVYGLLSINNIMNNWAEYRCDTLVMPFAGLIMQSTLPPGTTQSEYTKQNFQYCTQNVMNDSMGDFLQPLEYNSQLAATNASNMTDSLNSARQNSSNVRNSTNSIFNAMGNVFSNANATYSSVGAYNSSIGNKVTATGSIARGAGTSMMNSVKTLPNTTK</sequence>
<keyword evidence="1" id="KW-0472">Membrane</keyword>
<name>A0A6C0E5C4_9ZZZZ</name>
<dbReference type="EMBL" id="MN739733">
    <property type="protein sequence ID" value="QHT23653.1"/>
    <property type="molecule type" value="Genomic_DNA"/>
</dbReference>
<reference evidence="2" key="1">
    <citation type="journal article" date="2020" name="Nature">
        <title>Giant virus diversity and host interactions through global metagenomics.</title>
        <authorList>
            <person name="Schulz F."/>
            <person name="Roux S."/>
            <person name="Paez-Espino D."/>
            <person name="Jungbluth S."/>
            <person name="Walsh D.A."/>
            <person name="Denef V.J."/>
            <person name="McMahon K.D."/>
            <person name="Konstantinidis K.T."/>
            <person name="Eloe-Fadrosh E.A."/>
            <person name="Kyrpides N.C."/>
            <person name="Woyke T."/>
        </authorList>
    </citation>
    <scope>NUCLEOTIDE SEQUENCE</scope>
    <source>
        <strain evidence="2">GVMAG-M-3300023179-116</strain>
    </source>
</reference>
<protein>
    <submittedName>
        <fullName evidence="2">Uncharacterized protein</fullName>
    </submittedName>
</protein>
<organism evidence="2">
    <name type="scientific">viral metagenome</name>
    <dbReference type="NCBI Taxonomy" id="1070528"/>
    <lineage>
        <taxon>unclassified sequences</taxon>
        <taxon>metagenomes</taxon>
        <taxon>organismal metagenomes</taxon>
    </lineage>
</organism>
<dbReference type="AlphaFoldDB" id="A0A6C0E5C4"/>
<accession>A0A6C0E5C4</accession>
<evidence type="ECO:0000256" key="1">
    <source>
        <dbReference type="SAM" id="Phobius"/>
    </source>
</evidence>
<proteinExistence type="predicted"/>
<feature type="transmembrane region" description="Helical" evidence="1">
    <location>
        <begin position="6"/>
        <end position="28"/>
    </location>
</feature>
<evidence type="ECO:0000313" key="2">
    <source>
        <dbReference type="EMBL" id="QHT23653.1"/>
    </source>
</evidence>
<keyword evidence="1" id="KW-1133">Transmembrane helix</keyword>
<keyword evidence="1" id="KW-0812">Transmembrane</keyword>